<reference evidence="1 2" key="1">
    <citation type="submission" date="2023-02" db="EMBL/GenBank/DDBJ databases">
        <title>Dictyobacter halimunensis sp. nov., a new member of the class Ktedonobacteria from forest soil in a geothermal area.</title>
        <authorList>
            <person name="Rachmania M.K."/>
            <person name="Ningsih F."/>
            <person name="Sakai Y."/>
            <person name="Yabe S."/>
            <person name="Yokota A."/>
            <person name="Sjamsuridzal W."/>
        </authorList>
    </citation>
    <scope>NUCLEOTIDE SEQUENCE [LARGE SCALE GENOMIC DNA]</scope>
    <source>
        <strain evidence="1 2">S3.2.2.5</strain>
    </source>
</reference>
<evidence type="ECO:0000313" key="1">
    <source>
        <dbReference type="EMBL" id="GLV55881.1"/>
    </source>
</evidence>
<organism evidence="1 2">
    <name type="scientific">Dictyobacter halimunensis</name>
    <dbReference type="NCBI Taxonomy" id="3026934"/>
    <lineage>
        <taxon>Bacteria</taxon>
        <taxon>Bacillati</taxon>
        <taxon>Chloroflexota</taxon>
        <taxon>Ktedonobacteria</taxon>
        <taxon>Ktedonobacterales</taxon>
        <taxon>Dictyobacteraceae</taxon>
        <taxon>Dictyobacter</taxon>
    </lineage>
</organism>
<dbReference type="SUPFAM" id="SSF89372">
    <property type="entry name" value="Fucose-specific lectin"/>
    <property type="match status" value="1"/>
</dbReference>
<sequence>MPLLATLAELIEVFSALQAKGWNCASTNGEALSRVLAMRQYPYMAFGYVTSATWLDSTRPDYITANKAGSGADADDISNGCGVLFLNWLAYELGYSWRSIVQAGATSLAQTYTNLTGRTDGASRFFTVMQTRFPVGQPSQLKVDNPFPLLGMRLMYLHQDGSPMFLLRHYDGNWSATPLLTKPGAHFSAIGCTAVTHRLSRLTEFHHCGISNTTLLHQVVLPSDSIIADAPISFPHALTSLSCTSDTPGNLVVALSDSSGGAMLMTRWEPDRYDDIATWSGPIDVKSSAGNPGSVSAISCASPADNELHVCAVTSDGNLWHTIRHPNGAWDAFGYVKGQTGNPGPIHAVACASPNPGEVHICVITSDGRFWHTIRHPNGAWDLFNTRSGFPSPAIAVGCTRTSLAGELQVCIVGQDGSLWHAIRHPNGAWDPFGWVEGQVPDATPATAVACAQASLW</sequence>
<gene>
    <name evidence="1" type="ORF">KDH_27250</name>
</gene>
<dbReference type="EMBL" id="BSRI01000001">
    <property type="protein sequence ID" value="GLV55881.1"/>
    <property type="molecule type" value="Genomic_DNA"/>
</dbReference>
<evidence type="ECO:0000313" key="2">
    <source>
        <dbReference type="Proteomes" id="UP001344906"/>
    </source>
</evidence>
<protein>
    <submittedName>
        <fullName evidence="1">Uncharacterized protein</fullName>
    </submittedName>
</protein>
<dbReference type="Gene3D" id="2.120.10.70">
    <property type="entry name" value="Fucose-specific lectin"/>
    <property type="match status" value="1"/>
</dbReference>
<name>A0ABQ6FSU9_9CHLR</name>
<keyword evidence="2" id="KW-1185">Reference proteome</keyword>
<proteinExistence type="predicted"/>
<accession>A0ABQ6FSU9</accession>
<comment type="caution">
    <text evidence="1">The sequence shown here is derived from an EMBL/GenBank/DDBJ whole genome shotgun (WGS) entry which is preliminary data.</text>
</comment>
<dbReference type="Proteomes" id="UP001344906">
    <property type="component" value="Unassembled WGS sequence"/>
</dbReference>